<feature type="non-terminal residue" evidence="1">
    <location>
        <position position="1"/>
    </location>
</feature>
<name>A0A820DW75_9BILA</name>
<dbReference type="AlphaFoldDB" id="A0A820DW75"/>
<evidence type="ECO:0000313" key="1">
    <source>
        <dbReference type="EMBL" id="CAF4237509.1"/>
    </source>
</evidence>
<sequence>DVTIPILWIPIGIGIDGIGIDGIGIDQYRY</sequence>
<gene>
    <name evidence="1" type="ORF">JBS370_LOCUS38162</name>
</gene>
<comment type="caution">
    <text evidence="1">The sequence shown here is derived from an EMBL/GenBank/DDBJ whole genome shotgun (WGS) entry which is preliminary data.</text>
</comment>
<organism evidence="1 2">
    <name type="scientific">Rotaria sordida</name>
    <dbReference type="NCBI Taxonomy" id="392033"/>
    <lineage>
        <taxon>Eukaryota</taxon>
        <taxon>Metazoa</taxon>
        <taxon>Spiralia</taxon>
        <taxon>Gnathifera</taxon>
        <taxon>Rotifera</taxon>
        <taxon>Eurotatoria</taxon>
        <taxon>Bdelloidea</taxon>
        <taxon>Philodinida</taxon>
        <taxon>Philodinidae</taxon>
        <taxon>Rotaria</taxon>
    </lineage>
</organism>
<dbReference type="Proteomes" id="UP000663836">
    <property type="component" value="Unassembled WGS sequence"/>
</dbReference>
<evidence type="ECO:0000313" key="2">
    <source>
        <dbReference type="Proteomes" id="UP000663836"/>
    </source>
</evidence>
<reference evidence="1" key="1">
    <citation type="submission" date="2021-02" db="EMBL/GenBank/DDBJ databases">
        <authorList>
            <person name="Nowell W R."/>
        </authorList>
    </citation>
    <scope>NUCLEOTIDE SEQUENCE</scope>
</reference>
<protein>
    <submittedName>
        <fullName evidence="1">Uncharacterized protein</fullName>
    </submittedName>
</protein>
<proteinExistence type="predicted"/>
<dbReference type="EMBL" id="CAJOBD010019895">
    <property type="protein sequence ID" value="CAF4237509.1"/>
    <property type="molecule type" value="Genomic_DNA"/>
</dbReference>
<accession>A0A820DW75</accession>